<dbReference type="InterPro" id="IPR011055">
    <property type="entry name" value="Dup_hybrid_motif"/>
</dbReference>
<dbReference type="InterPro" id="IPR050570">
    <property type="entry name" value="Cell_wall_metabolism_enzyme"/>
</dbReference>
<dbReference type="SUPFAM" id="SSF54106">
    <property type="entry name" value="LysM domain"/>
    <property type="match status" value="1"/>
</dbReference>
<evidence type="ECO:0000313" key="6">
    <source>
        <dbReference type="Proteomes" id="UP000472971"/>
    </source>
</evidence>
<name>A0A6B3VWK4_9BACI</name>
<dbReference type="PROSITE" id="PS51109">
    <property type="entry name" value="G5"/>
    <property type="match status" value="1"/>
</dbReference>
<evidence type="ECO:0000313" key="7">
    <source>
        <dbReference type="Proteomes" id="UP000570010"/>
    </source>
</evidence>
<dbReference type="PANTHER" id="PTHR21666:SF270">
    <property type="entry name" value="MUREIN HYDROLASE ACTIVATOR ENVC"/>
    <property type="match status" value="1"/>
</dbReference>
<dbReference type="Pfam" id="PF01476">
    <property type="entry name" value="LysM"/>
    <property type="match status" value="1"/>
</dbReference>
<organism evidence="5 6">
    <name type="scientific">Bacillus aquiflavi</name>
    <dbReference type="NCBI Taxonomy" id="2672567"/>
    <lineage>
        <taxon>Bacteria</taxon>
        <taxon>Bacillati</taxon>
        <taxon>Bacillota</taxon>
        <taxon>Bacilli</taxon>
        <taxon>Bacillales</taxon>
        <taxon>Bacillaceae</taxon>
        <taxon>Bacillus</taxon>
    </lineage>
</organism>
<dbReference type="InterPro" id="IPR016047">
    <property type="entry name" value="M23ase_b-sheet_dom"/>
</dbReference>
<sequence>MNALKESLSKIKDKTSIAVATGLAVFSLTFASEAAIASEENLKTVYHVYVDHEYAGVTSDKKVVESLIQDKKNELKKTYEQYEFVVGNDITYIPEQVFRSTSQNEEVVEKVNEQVKLLVKAAAVEIDGNRVVYVEDEQAAQDVIRRLKLYYVSADELNGVEASKASDQPLPPLKQNESRLLDISFSKNVSVSDGETSLDQIMTVDEAVNLLQKGTLQEKTYEVKAGDALESIAALHQLTTAELVSLNPGLTEEAVIEIGQQLKVKAHEPYFHVMMTREVNEQEAIPFQTEVIEDSSMYTGDTKVKQQGQEGIRAVTYTITQQNGEIVNKEITNEKVIKDAVNHITIKGTKSVPSRGNGQFIWPTNGGYISSYQGQRWGKLHKGIDIARPSNRTIKAADNGVVVSAGWHGGYGNKVEIDHKNGFRTVYAHLASINVKAGQTVSAGANLGVMGSTGNSTGVHLHFEVYKNGKLQNPMSYLR</sequence>
<feature type="domain" description="G5" evidence="2">
    <location>
        <begin position="271"/>
        <end position="351"/>
    </location>
</feature>
<reference evidence="4 7" key="2">
    <citation type="submission" date="2020-07" db="EMBL/GenBank/DDBJ databases">
        <authorList>
            <person name="Feng H."/>
        </authorList>
    </citation>
    <scope>NUCLEOTIDE SEQUENCE [LARGE SCALE GENOMIC DNA]</scope>
    <source>
        <strain evidence="4">S-12</strain>
        <strain evidence="7">s-12</strain>
    </source>
</reference>
<keyword evidence="6" id="KW-1185">Reference proteome</keyword>
<reference evidence="5 6" key="1">
    <citation type="submission" date="2020-02" db="EMBL/GenBank/DDBJ databases">
        <title>Bacillus aquiflavi sp. nov., isolated from yellow water of strong flavor Chinese baijiu in Yibin region of China.</title>
        <authorList>
            <person name="Xie J."/>
        </authorList>
    </citation>
    <scope>NUCLEOTIDE SEQUENCE [LARGE SCALE GENOMIC DNA]</scope>
    <source>
        <strain evidence="5 6">3H-10</strain>
    </source>
</reference>
<accession>A0A6B3VWK4</accession>
<comment type="caution">
    <text evidence="5">The sequence shown here is derived from an EMBL/GenBank/DDBJ whole genome shotgun (WGS) entry which is preliminary data.</text>
</comment>
<dbReference type="RefSeq" id="WP_163243012.1">
    <property type="nucleotide sequence ID" value="NZ_JAAIWN010000039.1"/>
</dbReference>
<proteinExistence type="predicted"/>
<dbReference type="SMART" id="SM00257">
    <property type="entry name" value="LysM"/>
    <property type="match status" value="1"/>
</dbReference>
<feature type="domain" description="LysM" evidence="3">
    <location>
        <begin position="219"/>
        <end position="264"/>
    </location>
</feature>
<dbReference type="Gene3D" id="3.10.350.10">
    <property type="entry name" value="LysM domain"/>
    <property type="match status" value="1"/>
</dbReference>
<dbReference type="Gene3D" id="2.70.70.10">
    <property type="entry name" value="Glucose Permease (Domain IIA)"/>
    <property type="match status" value="1"/>
</dbReference>
<dbReference type="Gene3D" id="2.20.230.10">
    <property type="entry name" value="Resuscitation-promoting factor rpfb"/>
    <property type="match status" value="1"/>
</dbReference>
<dbReference type="AlphaFoldDB" id="A0A6B3VWK4"/>
<evidence type="ECO:0000313" key="5">
    <source>
        <dbReference type="EMBL" id="NEY82610.1"/>
    </source>
</evidence>
<evidence type="ECO:0000313" key="4">
    <source>
        <dbReference type="EMBL" id="MBA4538291.1"/>
    </source>
</evidence>
<dbReference type="PANTHER" id="PTHR21666">
    <property type="entry name" value="PEPTIDASE-RELATED"/>
    <property type="match status" value="1"/>
</dbReference>
<dbReference type="Proteomes" id="UP000472971">
    <property type="component" value="Unassembled WGS sequence"/>
</dbReference>
<dbReference type="CDD" id="cd00118">
    <property type="entry name" value="LysM"/>
    <property type="match status" value="1"/>
</dbReference>
<dbReference type="InterPro" id="IPR036779">
    <property type="entry name" value="LysM_dom_sf"/>
</dbReference>
<dbReference type="SMART" id="SM01208">
    <property type="entry name" value="G5"/>
    <property type="match status" value="1"/>
</dbReference>
<evidence type="ECO:0000256" key="1">
    <source>
        <dbReference type="ARBA" id="ARBA00022729"/>
    </source>
</evidence>
<dbReference type="EMBL" id="JACEIO010000039">
    <property type="protein sequence ID" value="MBA4538291.1"/>
    <property type="molecule type" value="Genomic_DNA"/>
</dbReference>
<dbReference type="Proteomes" id="UP000570010">
    <property type="component" value="Unassembled WGS sequence"/>
</dbReference>
<dbReference type="InterPro" id="IPR011098">
    <property type="entry name" value="G5_dom"/>
</dbReference>
<protein>
    <submittedName>
        <fullName evidence="5">M23 family metallopeptidase</fullName>
    </submittedName>
</protein>
<dbReference type="EMBL" id="JAAIWN010000039">
    <property type="protein sequence ID" value="NEY82610.1"/>
    <property type="molecule type" value="Genomic_DNA"/>
</dbReference>
<evidence type="ECO:0000259" key="2">
    <source>
        <dbReference type="PROSITE" id="PS51109"/>
    </source>
</evidence>
<evidence type="ECO:0000259" key="3">
    <source>
        <dbReference type="PROSITE" id="PS51782"/>
    </source>
</evidence>
<dbReference type="Pfam" id="PF01551">
    <property type="entry name" value="Peptidase_M23"/>
    <property type="match status" value="1"/>
</dbReference>
<gene>
    <name evidence="5" type="ORF">G4D64_14125</name>
    <name evidence="4" type="ORF">H1Z61_14400</name>
</gene>
<keyword evidence="1" id="KW-0732">Signal</keyword>
<dbReference type="CDD" id="cd12797">
    <property type="entry name" value="M23_peptidase"/>
    <property type="match status" value="1"/>
</dbReference>
<dbReference type="GO" id="GO:0004222">
    <property type="term" value="F:metalloendopeptidase activity"/>
    <property type="evidence" value="ECO:0007669"/>
    <property type="project" value="TreeGrafter"/>
</dbReference>
<dbReference type="InterPro" id="IPR018392">
    <property type="entry name" value="LysM"/>
</dbReference>
<dbReference type="Pfam" id="PF07501">
    <property type="entry name" value="G5"/>
    <property type="match status" value="1"/>
</dbReference>
<dbReference type="PROSITE" id="PS51782">
    <property type="entry name" value="LYSM"/>
    <property type="match status" value="1"/>
</dbReference>
<dbReference type="SUPFAM" id="SSF51261">
    <property type="entry name" value="Duplicated hybrid motif"/>
    <property type="match status" value="1"/>
</dbReference>